<keyword evidence="10 17" id="KW-0521">NADP</keyword>
<reference evidence="19 20" key="1">
    <citation type="submission" date="2019-01" db="EMBL/GenBank/DDBJ databases">
        <title>Senegalimassilia sp. nov. KGMB04484 isolated human feces.</title>
        <authorList>
            <person name="Han K.-I."/>
            <person name="Kim J.-S."/>
            <person name="Lee K.C."/>
            <person name="Suh M.K."/>
            <person name="Eom M.K."/>
            <person name="Lee J.H."/>
            <person name="Park S.-H."/>
            <person name="Kang S.W."/>
            <person name="Park J.-E."/>
            <person name="Oh B.S."/>
            <person name="Yu S.Y."/>
            <person name="Choi S.-H."/>
            <person name="Lee D.H."/>
            <person name="Yoon H."/>
            <person name="Kim B.-Y."/>
            <person name="Lee J.H."/>
            <person name="Lee J.-S."/>
        </authorList>
    </citation>
    <scope>NUCLEOTIDE SEQUENCE [LARGE SCALE GENOMIC DNA]</scope>
    <source>
        <strain evidence="19 20">KGMB04484</strain>
    </source>
</reference>
<feature type="active site" evidence="17">
    <location>
        <position position="179"/>
    </location>
</feature>
<feature type="active site" evidence="17">
    <location>
        <position position="299"/>
    </location>
</feature>
<dbReference type="NCBIfam" id="NF010480">
    <property type="entry name" value="PRK13905.1"/>
    <property type="match status" value="1"/>
</dbReference>
<evidence type="ECO:0000256" key="7">
    <source>
        <dbReference type="ARBA" id="ARBA00022618"/>
    </source>
</evidence>
<evidence type="ECO:0000256" key="15">
    <source>
        <dbReference type="ARBA" id="ARBA00023316"/>
    </source>
</evidence>
<dbReference type="PANTHER" id="PTHR21071:SF4">
    <property type="entry name" value="UDP-N-ACETYLENOLPYRUVOYLGLUCOSAMINE REDUCTASE"/>
    <property type="match status" value="1"/>
</dbReference>
<dbReference type="GO" id="GO:0071949">
    <property type="term" value="F:FAD binding"/>
    <property type="evidence" value="ECO:0007669"/>
    <property type="project" value="InterPro"/>
</dbReference>
<dbReference type="NCBIfam" id="TIGR00179">
    <property type="entry name" value="murB"/>
    <property type="match status" value="1"/>
</dbReference>
<dbReference type="InterPro" id="IPR016169">
    <property type="entry name" value="FAD-bd_PCMH_sub2"/>
</dbReference>
<dbReference type="GO" id="GO:0071555">
    <property type="term" value="P:cell wall organization"/>
    <property type="evidence" value="ECO:0007669"/>
    <property type="project" value="UniProtKB-KW"/>
</dbReference>
<comment type="pathway">
    <text evidence="4 17">Cell wall biogenesis; peptidoglycan biosynthesis.</text>
</comment>
<dbReference type="UniPathway" id="UPA00219"/>
<dbReference type="InterPro" id="IPR003170">
    <property type="entry name" value="MurB"/>
</dbReference>
<comment type="subcellular location">
    <subcellularLocation>
        <location evidence="3 17">Cytoplasm</location>
    </subcellularLocation>
</comment>
<dbReference type="InterPro" id="IPR016166">
    <property type="entry name" value="FAD-bd_PCMH"/>
</dbReference>
<evidence type="ECO:0000256" key="10">
    <source>
        <dbReference type="ARBA" id="ARBA00022857"/>
    </source>
</evidence>
<feature type="active site" description="Proton donor" evidence="17">
    <location>
        <position position="229"/>
    </location>
</feature>
<evidence type="ECO:0000313" key="20">
    <source>
        <dbReference type="Proteomes" id="UP000293345"/>
    </source>
</evidence>
<evidence type="ECO:0000256" key="5">
    <source>
        <dbReference type="ARBA" id="ARBA00010485"/>
    </source>
</evidence>
<keyword evidence="20" id="KW-1185">Reference proteome</keyword>
<evidence type="ECO:0000256" key="16">
    <source>
        <dbReference type="ARBA" id="ARBA00048914"/>
    </source>
</evidence>
<keyword evidence="15 17" id="KW-0961">Cell wall biogenesis/degradation</keyword>
<keyword evidence="7 17" id="KW-0132">Cell division</keyword>
<evidence type="ECO:0000259" key="18">
    <source>
        <dbReference type="PROSITE" id="PS51387"/>
    </source>
</evidence>
<accession>A0A4Q2JYE2</accession>
<evidence type="ECO:0000256" key="1">
    <source>
        <dbReference type="ARBA" id="ARBA00001974"/>
    </source>
</evidence>
<name>A0A4Q2JYE2_9ACTN</name>
<keyword evidence="8 17" id="KW-0285">Flavoprotein</keyword>
<dbReference type="Gene3D" id="3.30.465.10">
    <property type="match status" value="1"/>
</dbReference>
<dbReference type="Proteomes" id="UP000293345">
    <property type="component" value="Unassembled WGS sequence"/>
</dbReference>
<comment type="catalytic activity">
    <reaction evidence="16 17">
        <text>UDP-N-acetyl-alpha-D-muramate + NADP(+) = UDP-N-acetyl-3-O-(1-carboxyvinyl)-alpha-D-glucosamine + NADPH + H(+)</text>
        <dbReference type="Rhea" id="RHEA:12248"/>
        <dbReference type="ChEBI" id="CHEBI:15378"/>
        <dbReference type="ChEBI" id="CHEBI:57783"/>
        <dbReference type="ChEBI" id="CHEBI:58349"/>
        <dbReference type="ChEBI" id="CHEBI:68483"/>
        <dbReference type="ChEBI" id="CHEBI:70757"/>
        <dbReference type="EC" id="1.3.1.98"/>
    </reaction>
</comment>
<dbReference type="GO" id="GO:0008360">
    <property type="term" value="P:regulation of cell shape"/>
    <property type="evidence" value="ECO:0007669"/>
    <property type="project" value="UniProtKB-KW"/>
</dbReference>
<dbReference type="InterPro" id="IPR036318">
    <property type="entry name" value="FAD-bd_PCMH-like_sf"/>
</dbReference>
<evidence type="ECO:0000256" key="9">
    <source>
        <dbReference type="ARBA" id="ARBA00022827"/>
    </source>
</evidence>
<keyword evidence="9 17" id="KW-0274">FAD</keyword>
<evidence type="ECO:0000256" key="3">
    <source>
        <dbReference type="ARBA" id="ARBA00004496"/>
    </source>
</evidence>
<proteinExistence type="inferred from homology"/>
<evidence type="ECO:0000256" key="14">
    <source>
        <dbReference type="ARBA" id="ARBA00023306"/>
    </source>
</evidence>
<dbReference type="PANTHER" id="PTHR21071">
    <property type="entry name" value="UDP-N-ACETYLENOLPYRUVOYLGLUCOSAMINE REDUCTASE"/>
    <property type="match status" value="1"/>
</dbReference>
<dbReference type="AlphaFoldDB" id="A0A4Q2JYE2"/>
<feature type="domain" description="FAD-binding PCMH-type" evidence="18">
    <location>
        <begin position="34"/>
        <end position="200"/>
    </location>
</feature>
<gene>
    <name evidence="17 19" type="primary">murB</name>
    <name evidence="19" type="ORF">ET524_00245</name>
</gene>
<evidence type="ECO:0000313" key="19">
    <source>
        <dbReference type="EMBL" id="RXZ53098.1"/>
    </source>
</evidence>
<keyword evidence="11 17" id="KW-0133">Cell shape</keyword>
<keyword evidence="14 17" id="KW-0131">Cell cycle</keyword>
<dbReference type="GO" id="GO:0009252">
    <property type="term" value="P:peptidoglycan biosynthetic process"/>
    <property type="evidence" value="ECO:0007669"/>
    <property type="project" value="UniProtKB-UniRule"/>
</dbReference>
<dbReference type="Gene3D" id="3.30.43.10">
    <property type="entry name" value="Uridine Diphospho-n-acetylenolpyruvylglucosamine Reductase, domain 2"/>
    <property type="match status" value="1"/>
</dbReference>
<dbReference type="SUPFAM" id="SSF56194">
    <property type="entry name" value="Uridine diphospho-N-Acetylenolpyruvylglucosamine reductase, MurB, C-terminal domain"/>
    <property type="match status" value="1"/>
</dbReference>
<comment type="cofactor">
    <cofactor evidence="1 17">
        <name>FAD</name>
        <dbReference type="ChEBI" id="CHEBI:57692"/>
    </cofactor>
</comment>
<evidence type="ECO:0000256" key="11">
    <source>
        <dbReference type="ARBA" id="ARBA00022960"/>
    </source>
</evidence>
<keyword evidence="6 17" id="KW-0963">Cytoplasm</keyword>
<evidence type="ECO:0000256" key="8">
    <source>
        <dbReference type="ARBA" id="ARBA00022630"/>
    </source>
</evidence>
<comment type="similarity">
    <text evidence="5 17">Belongs to the MurB family.</text>
</comment>
<dbReference type="GO" id="GO:0051301">
    <property type="term" value="P:cell division"/>
    <property type="evidence" value="ECO:0007669"/>
    <property type="project" value="UniProtKB-KW"/>
</dbReference>
<dbReference type="GO" id="GO:0008762">
    <property type="term" value="F:UDP-N-acetylmuramate dehydrogenase activity"/>
    <property type="evidence" value="ECO:0007669"/>
    <property type="project" value="UniProtKB-UniRule"/>
</dbReference>
<dbReference type="PROSITE" id="PS51387">
    <property type="entry name" value="FAD_PCMH"/>
    <property type="match status" value="1"/>
</dbReference>
<evidence type="ECO:0000256" key="13">
    <source>
        <dbReference type="ARBA" id="ARBA00023002"/>
    </source>
</evidence>
<keyword evidence="13 17" id="KW-0560">Oxidoreductase</keyword>
<dbReference type="EC" id="1.3.1.98" evidence="17"/>
<protein>
    <recommendedName>
        <fullName evidence="17">UDP-N-acetylenolpyruvoylglucosamine reductase</fullName>
        <ecNumber evidence="17">1.3.1.98</ecNumber>
    </recommendedName>
    <alternativeName>
        <fullName evidence="17">UDP-N-acetylmuramate dehydrogenase</fullName>
    </alternativeName>
</protein>
<dbReference type="GO" id="GO:0005829">
    <property type="term" value="C:cytosol"/>
    <property type="evidence" value="ECO:0007669"/>
    <property type="project" value="TreeGrafter"/>
</dbReference>
<dbReference type="InterPro" id="IPR006094">
    <property type="entry name" value="Oxid_FAD_bind_N"/>
</dbReference>
<organism evidence="19 20">
    <name type="scientific">Senegalimassilia faecalis</name>
    <dbReference type="NCBI Taxonomy" id="2509433"/>
    <lineage>
        <taxon>Bacteria</taxon>
        <taxon>Bacillati</taxon>
        <taxon>Actinomycetota</taxon>
        <taxon>Coriobacteriia</taxon>
        <taxon>Coriobacteriales</taxon>
        <taxon>Coriobacteriaceae</taxon>
        <taxon>Senegalimassilia</taxon>
    </lineage>
</organism>
<keyword evidence="12 17" id="KW-0573">Peptidoglycan synthesis</keyword>
<dbReference type="RefSeq" id="WP_129422829.1">
    <property type="nucleotide sequence ID" value="NZ_SDPW01000001.1"/>
</dbReference>
<evidence type="ECO:0000256" key="6">
    <source>
        <dbReference type="ARBA" id="ARBA00022490"/>
    </source>
</evidence>
<evidence type="ECO:0000256" key="12">
    <source>
        <dbReference type="ARBA" id="ARBA00022984"/>
    </source>
</evidence>
<comment type="caution">
    <text evidence="19">The sequence shown here is derived from an EMBL/GenBank/DDBJ whole genome shotgun (WGS) entry which is preliminary data.</text>
</comment>
<dbReference type="Pfam" id="PF01565">
    <property type="entry name" value="FAD_binding_4"/>
    <property type="match status" value="1"/>
</dbReference>
<dbReference type="EMBL" id="SDPW01000001">
    <property type="protein sequence ID" value="RXZ53098.1"/>
    <property type="molecule type" value="Genomic_DNA"/>
</dbReference>
<dbReference type="InterPro" id="IPR036635">
    <property type="entry name" value="MurB_C_sf"/>
</dbReference>
<evidence type="ECO:0000256" key="4">
    <source>
        <dbReference type="ARBA" id="ARBA00004752"/>
    </source>
</evidence>
<sequence>MTKIDATLTEALRGIVGPEAVRVDAPMSELTTFRIGGPAAVVVEPATADEAAQVLVACHAAGAEVRVLGLGSDLLVSDAGVDAVVVRLAQRFSGIKVQGTKLFVDAGASNEQVAQAALAAGLAGYEFASGIPGTIGGAAIMNAGAYGGEFRDVCCGLTCATPDGRIVEVTAWQACWGYRHSMMGDEGWIVLGAVLQLHPDSAASIRARMDDLAARRAEKQPLDMPSAGSTFKRPAGYFAGKLIQDAGLRGFSVGGAQVSQKHTGFVVNAGGATAADVRELIAQVQQRVFENEGVRLDPEVRMWGFADGQ</sequence>
<dbReference type="OrthoDB" id="9804753at2"/>
<dbReference type="Pfam" id="PF02873">
    <property type="entry name" value="MurB_C"/>
    <property type="match status" value="1"/>
</dbReference>
<dbReference type="InterPro" id="IPR016167">
    <property type="entry name" value="FAD-bd_PCMH_sub1"/>
</dbReference>
<dbReference type="InterPro" id="IPR011601">
    <property type="entry name" value="MurB_C"/>
</dbReference>
<dbReference type="SUPFAM" id="SSF56176">
    <property type="entry name" value="FAD-binding/transporter-associated domain-like"/>
    <property type="match status" value="1"/>
</dbReference>
<evidence type="ECO:0000256" key="17">
    <source>
        <dbReference type="HAMAP-Rule" id="MF_00037"/>
    </source>
</evidence>
<dbReference type="HAMAP" id="MF_00037">
    <property type="entry name" value="MurB"/>
    <property type="match status" value="1"/>
</dbReference>
<evidence type="ECO:0000256" key="2">
    <source>
        <dbReference type="ARBA" id="ARBA00003921"/>
    </source>
</evidence>
<comment type="function">
    <text evidence="2 17">Cell wall formation.</text>
</comment>
<dbReference type="Gene3D" id="3.90.78.10">
    <property type="entry name" value="UDP-N-acetylenolpyruvoylglucosamine reductase, C-terminal domain"/>
    <property type="match status" value="1"/>
</dbReference>